<accession>G9XJ57</accession>
<proteinExistence type="predicted"/>
<sequence length="333" mass="36793">MEVMDMDEEVIIGRETPYPLQGILSLPDHCSARVPAVVLVHGSGPADRDESIGANKPFRDIAEGLSNKGIAVLRYDKRTKVYGKQLLKAGPSAVTVKSDTIEDAILAAKVLKNDNRIDPGQVYILGHSLGGMLAPRIDAEGGDFAGMIICAGSPRLFSDILLSQNEDMLGQLPKLLHWIANKQIAKLKAKFTAIAGMSEEEAKQVKVFGKTYAWYFKEMDAHPAADYLARTEKPVLILQGDKDFQVTAEKDFALYQQICIGKPNVSFKLYSGLNHLFMKSVYGRVKDFKKEYKVPQKVSAEVLADIAEWIARYDQSRIFNNLISAASAYPNPL</sequence>
<dbReference type="EMBL" id="AFZX01000022">
    <property type="protein sequence ID" value="EHL08341.1"/>
    <property type="molecule type" value="Genomic_DNA"/>
</dbReference>
<evidence type="ECO:0000313" key="3">
    <source>
        <dbReference type="EMBL" id="EHL08341.1"/>
    </source>
</evidence>
<dbReference type="PANTHER" id="PTHR43265">
    <property type="entry name" value="ESTERASE ESTD"/>
    <property type="match status" value="1"/>
</dbReference>
<dbReference type="PANTHER" id="PTHR43265:SF1">
    <property type="entry name" value="ESTERASE ESTD"/>
    <property type="match status" value="1"/>
</dbReference>
<name>G9XJ57_DESHA</name>
<organism evidence="3 4">
    <name type="scientific">Desulfitobacterium hafniense DP7</name>
    <dbReference type="NCBI Taxonomy" id="537010"/>
    <lineage>
        <taxon>Bacteria</taxon>
        <taxon>Bacillati</taxon>
        <taxon>Bacillota</taxon>
        <taxon>Clostridia</taxon>
        <taxon>Eubacteriales</taxon>
        <taxon>Desulfitobacteriaceae</taxon>
        <taxon>Desulfitobacterium</taxon>
    </lineage>
</organism>
<dbReference type="Proteomes" id="UP000004416">
    <property type="component" value="Unassembled WGS sequence"/>
</dbReference>
<keyword evidence="1" id="KW-0378">Hydrolase</keyword>
<dbReference type="GO" id="GO:0004252">
    <property type="term" value="F:serine-type endopeptidase activity"/>
    <property type="evidence" value="ECO:0007669"/>
    <property type="project" value="InterPro"/>
</dbReference>
<dbReference type="Pfam" id="PF12146">
    <property type="entry name" value="Hydrolase_4"/>
    <property type="match status" value="1"/>
</dbReference>
<dbReference type="AlphaFoldDB" id="G9XJ57"/>
<evidence type="ECO:0000256" key="1">
    <source>
        <dbReference type="ARBA" id="ARBA00022801"/>
    </source>
</evidence>
<feature type="domain" description="Serine aminopeptidase S33" evidence="2">
    <location>
        <begin position="58"/>
        <end position="278"/>
    </location>
</feature>
<dbReference type="HOGENOM" id="CLU_033707_1_2_9"/>
<reference evidence="3 4" key="1">
    <citation type="submission" date="2011-08" db="EMBL/GenBank/DDBJ databases">
        <authorList>
            <person name="Weinstock G."/>
            <person name="Sodergren E."/>
            <person name="Clifton S."/>
            <person name="Fulton L."/>
            <person name="Fulton B."/>
            <person name="Courtney L."/>
            <person name="Fronick C."/>
            <person name="Harrison M."/>
            <person name="Strong C."/>
            <person name="Farmer C."/>
            <person name="Delahaunty K."/>
            <person name="Markovic C."/>
            <person name="Hall O."/>
            <person name="Minx P."/>
            <person name="Tomlinson C."/>
            <person name="Mitreva M."/>
            <person name="Hou S."/>
            <person name="Chen J."/>
            <person name="Wollam A."/>
            <person name="Pepin K.H."/>
            <person name="Johnson M."/>
            <person name="Bhonagiri V."/>
            <person name="Zhang X."/>
            <person name="Suruliraj S."/>
            <person name="Warren W."/>
            <person name="Chinwalla A."/>
            <person name="Mardis E.R."/>
            <person name="Wilson R.K."/>
        </authorList>
    </citation>
    <scope>NUCLEOTIDE SEQUENCE [LARGE SCALE GENOMIC DNA]</scope>
    <source>
        <strain evidence="3 4">DP7</strain>
    </source>
</reference>
<comment type="caution">
    <text evidence="3">The sequence shown here is derived from an EMBL/GenBank/DDBJ whole genome shotgun (WGS) entry which is preliminary data.</text>
</comment>
<dbReference type="InterPro" id="IPR002471">
    <property type="entry name" value="Pept_S9_AS"/>
</dbReference>
<dbReference type="InterPro" id="IPR053145">
    <property type="entry name" value="AB_hydrolase_Est10"/>
</dbReference>
<dbReference type="GO" id="GO:0052689">
    <property type="term" value="F:carboxylic ester hydrolase activity"/>
    <property type="evidence" value="ECO:0007669"/>
    <property type="project" value="TreeGrafter"/>
</dbReference>
<protein>
    <recommendedName>
        <fullName evidence="2">Serine aminopeptidase S33 domain-containing protein</fullName>
    </recommendedName>
</protein>
<dbReference type="PATRIC" id="fig|537010.4.peg.912"/>
<dbReference type="PROSITE" id="PS00708">
    <property type="entry name" value="PRO_ENDOPEP_SER"/>
    <property type="match status" value="1"/>
</dbReference>
<evidence type="ECO:0000259" key="2">
    <source>
        <dbReference type="Pfam" id="PF12146"/>
    </source>
</evidence>
<dbReference type="InterPro" id="IPR022742">
    <property type="entry name" value="Hydrolase_4"/>
</dbReference>
<dbReference type="Gene3D" id="3.40.50.1820">
    <property type="entry name" value="alpha/beta hydrolase"/>
    <property type="match status" value="1"/>
</dbReference>
<dbReference type="SUPFAM" id="SSF53474">
    <property type="entry name" value="alpha/beta-Hydrolases"/>
    <property type="match status" value="1"/>
</dbReference>
<gene>
    <name evidence="3" type="ORF">HMPREF0322_00983</name>
</gene>
<evidence type="ECO:0000313" key="4">
    <source>
        <dbReference type="Proteomes" id="UP000004416"/>
    </source>
</evidence>
<dbReference type="InterPro" id="IPR029058">
    <property type="entry name" value="AB_hydrolase_fold"/>
</dbReference>
<dbReference type="GO" id="GO:0006508">
    <property type="term" value="P:proteolysis"/>
    <property type="evidence" value="ECO:0007669"/>
    <property type="project" value="InterPro"/>
</dbReference>